<evidence type="ECO:0000313" key="18">
    <source>
        <dbReference type="Proteomes" id="UP000193498"/>
    </source>
</evidence>
<protein>
    <submittedName>
        <fullName evidence="17">Phosphorylase kinase alphabeta</fullName>
    </submittedName>
</protein>
<feature type="domain" description="Phosphorylase b kinase regulatory subunit alpha/beta C-terminal" evidence="16">
    <location>
        <begin position="1199"/>
        <end position="1299"/>
    </location>
</feature>
<evidence type="ECO:0000256" key="11">
    <source>
        <dbReference type="ARBA" id="ARBA00023288"/>
    </source>
</evidence>
<keyword evidence="8" id="KW-0112">Calmodulin-binding</keyword>
<dbReference type="GO" id="GO:0005886">
    <property type="term" value="C:plasma membrane"/>
    <property type="evidence" value="ECO:0007669"/>
    <property type="project" value="UniProtKB-SubCell"/>
</dbReference>
<comment type="subcellular location">
    <subcellularLocation>
        <location evidence="2">Cell membrane</location>
        <topology evidence="2">Lipid-anchor</topology>
        <orientation evidence="2">Cytoplasmic side</orientation>
    </subcellularLocation>
</comment>
<evidence type="ECO:0000256" key="10">
    <source>
        <dbReference type="ARBA" id="ARBA00023277"/>
    </source>
</evidence>
<dbReference type="InterPro" id="IPR011613">
    <property type="entry name" value="GH15-like"/>
</dbReference>
<dbReference type="PROSITE" id="PS52031">
    <property type="entry name" value="GG_LECTIN"/>
    <property type="match status" value="1"/>
</dbReference>
<name>A0A1Y1YC02_9FUNG</name>
<feature type="region of interest" description="Disordered" evidence="13">
    <location>
        <begin position="758"/>
        <end position="797"/>
    </location>
</feature>
<dbReference type="GO" id="GO:0005516">
    <property type="term" value="F:calmodulin binding"/>
    <property type="evidence" value="ECO:0007669"/>
    <property type="project" value="UniProtKB-KW"/>
</dbReference>
<dbReference type="Pfam" id="PF19292">
    <property type="entry name" value="KPBB_C"/>
    <property type="match status" value="1"/>
</dbReference>
<dbReference type="EMBL" id="MCFE01000185">
    <property type="protein sequence ID" value="ORX95124.1"/>
    <property type="molecule type" value="Genomic_DNA"/>
</dbReference>
<keyword evidence="18" id="KW-1185">Reference proteome</keyword>
<evidence type="ECO:0000313" key="17">
    <source>
        <dbReference type="EMBL" id="ORX95124.1"/>
    </source>
</evidence>
<dbReference type="Pfam" id="PF00723">
    <property type="entry name" value="Glyco_hydro_15"/>
    <property type="match status" value="1"/>
</dbReference>
<evidence type="ECO:0000256" key="5">
    <source>
        <dbReference type="ARBA" id="ARBA00022475"/>
    </source>
</evidence>
<dbReference type="GO" id="GO:0005977">
    <property type="term" value="P:glycogen metabolic process"/>
    <property type="evidence" value="ECO:0007669"/>
    <property type="project" value="UniProtKB-UniPathway"/>
</dbReference>
<dbReference type="UniPathway" id="UPA00163"/>
<dbReference type="STRING" id="1314790.A0A1Y1YC02"/>
<keyword evidence="12" id="KW-0636">Prenylation</keyword>
<keyword evidence="11" id="KW-0449">Lipoprotein</keyword>
<evidence type="ECO:0000256" key="2">
    <source>
        <dbReference type="ARBA" id="ARBA00004342"/>
    </source>
</evidence>
<evidence type="ECO:0000256" key="9">
    <source>
        <dbReference type="ARBA" id="ARBA00023136"/>
    </source>
</evidence>
<dbReference type="GO" id="GO:0016301">
    <property type="term" value="F:kinase activity"/>
    <property type="evidence" value="ECO:0007669"/>
    <property type="project" value="UniProtKB-KW"/>
</dbReference>
<evidence type="ECO:0000256" key="4">
    <source>
        <dbReference type="ARBA" id="ARBA00007128"/>
    </source>
</evidence>
<evidence type="ECO:0000256" key="6">
    <source>
        <dbReference type="ARBA" id="ARBA00022553"/>
    </source>
</evidence>
<keyword evidence="6" id="KW-0597">Phosphoprotein</keyword>
<keyword evidence="17" id="KW-0808">Transferase</keyword>
<feature type="compositionally biased region" description="Polar residues" evidence="13">
    <location>
        <begin position="761"/>
        <end position="778"/>
    </location>
</feature>
<keyword evidence="9" id="KW-0472">Membrane</keyword>
<comment type="similarity">
    <text evidence="4">Belongs to the phosphorylase b kinase regulatory chain family.</text>
</comment>
<dbReference type="SUPFAM" id="SSF48208">
    <property type="entry name" value="Six-hairpin glycosidases"/>
    <property type="match status" value="1"/>
</dbReference>
<gene>
    <name evidence="17" type="ORF">K493DRAFT_351871</name>
</gene>
<evidence type="ECO:0000259" key="15">
    <source>
        <dbReference type="Pfam" id="PF15711"/>
    </source>
</evidence>
<dbReference type="InterPro" id="IPR045583">
    <property type="entry name" value="KPBA/B_C"/>
</dbReference>
<dbReference type="FunFam" id="1.50.10.10:FF:000004">
    <property type="entry name" value="Phosphorylase b kinase regulatory subunit"/>
    <property type="match status" value="1"/>
</dbReference>
<comment type="pathway">
    <text evidence="3">Glycan biosynthesis; glycogen metabolism.</text>
</comment>
<evidence type="ECO:0000259" key="16">
    <source>
        <dbReference type="Pfam" id="PF19292"/>
    </source>
</evidence>
<keyword evidence="10" id="KW-0119">Carbohydrate metabolism</keyword>
<dbReference type="InterPro" id="IPR039477">
    <property type="entry name" value="ILEI/PANDER_dom"/>
</dbReference>
<dbReference type="PANTHER" id="PTHR10749:SF8">
    <property type="entry name" value="PHOSPHORYLASE B KINASE REGULATORY SUBUNIT BETA"/>
    <property type="match status" value="1"/>
</dbReference>
<evidence type="ECO:0000256" key="1">
    <source>
        <dbReference type="ARBA" id="ARBA00002837"/>
    </source>
</evidence>
<dbReference type="InParanoid" id="A0A1Y1YC02"/>
<dbReference type="Pfam" id="PF15711">
    <property type="entry name" value="ILEI"/>
    <property type="match status" value="1"/>
</dbReference>
<comment type="caution">
    <text evidence="17">The sequence shown here is derived from an EMBL/GenBank/DDBJ whole genome shotgun (WGS) entry which is preliminary data.</text>
</comment>
<feature type="compositionally biased region" description="Basic residues" evidence="13">
    <location>
        <begin position="708"/>
        <end position="724"/>
    </location>
</feature>
<organism evidence="17 18">
    <name type="scientific">Basidiobolus meristosporus CBS 931.73</name>
    <dbReference type="NCBI Taxonomy" id="1314790"/>
    <lineage>
        <taxon>Eukaryota</taxon>
        <taxon>Fungi</taxon>
        <taxon>Fungi incertae sedis</taxon>
        <taxon>Zoopagomycota</taxon>
        <taxon>Entomophthoromycotina</taxon>
        <taxon>Basidiobolomycetes</taxon>
        <taxon>Basidiobolales</taxon>
        <taxon>Basidiobolaceae</taxon>
        <taxon>Basidiobolus</taxon>
    </lineage>
</organism>
<keyword evidence="7" id="KW-0321">Glycogen metabolism</keyword>
<evidence type="ECO:0000256" key="12">
    <source>
        <dbReference type="ARBA" id="ARBA00023289"/>
    </source>
</evidence>
<dbReference type="OrthoDB" id="5971574at2759"/>
<accession>A0A1Y1YC02</accession>
<keyword evidence="17" id="KW-0418">Kinase</keyword>
<dbReference type="GO" id="GO:0005964">
    <property type="term" value="C:phosphorylase kinase complex"/>
    <property type="evidence" value="ECO:0007669"/>
    <property type="project" value="TreeGrafter"/>
</dbReference>
<dbReference type="InterPro" id="IPR012341">
    <property type="entry name" value="6hp_glycosidase-like_sf"/>
</dbReference>
<evidence type="ECO:0000259" key="14">
    <source>
        <dbReference type="Pfam" id="PF00723"/>
    </source>
</evidence>
<dbReference type="InterPro" id="IPR008928">
    <property type="entry name" value="6-hairpin_glycosidase_sf"/>
</dbReference>
<evidence type="ECO:0000256" key="13">
    <source>
        <dbReference type="SAM" id="MobiDB-lite"/>
    </source>
</evidence>
<dbReference type="PANTHER" id="PTHR10749">
    <property type="entry name" value="PHOSPHORYLASE B KINASE REGULATORY SUBUNIT"/>
    <property type="match status" value="1"/>
</dbReference>
<sequence length="1381" mass="154426">MSRVQTRRIQEKLDYYYRAVKAIILNRQNPVTGLIPASVAVTTHGDYRDAWVRDNVYSIMAVYGLALAYRKIDDDDGRAYELEHSVIKLMRGLLFSMMRQAQKVEVFKHTQNLMDALHAKYNTNTGDVVVGDAEWGHLQIDATSLFLLTLAQMTASGLRIVYTQDEVDFVQNLVFYIERAYRTPDYGIWERGNKINHGEAELNSSSIGMAVAALQAINGVNLFGPKGGPSSVIHVLPDEFTRNFNTLHSALPRESNSKEIDAAILSVIGFPAFAVADPSLVEKTRNEIITKLGGKYGCKRFLRDGHQSILEDTSRLYYNAHELEIFEHIECEWPLFFTYLILDGLFLGDDDLVERYKDAIEPLIVDSIEIEHFGDCVCDAEVPVGRTPPKTPPLSPRARESFPLIPELYIVPKEAVEAEKANPGSQTRVPNDNIPLVWANSLYILGNLIYDKLLSVSEVDPLGRRFNAQRTHYTDTVVQIALVAEDAALQSQLATYGLETQTFEQVSPITISPPNALKEVYATLGMNEKLALSGRPGRPIGTLGTSKLYRVQGQLHAFTPNFMDKEQFYLSSDNDYLVSVFEHELAFVQQHWFYPGRPTVVVLLTHEMLNGEQLPAASSQFLRSNAEDQNEEQWRRNALGWSNKRNLMNFMMTLRTGNCNGVRVKLGRLNEMVNTSCIESLDFLVNKNQVDWQATLRGCNAGASGIRLRSKSSKRSSSRRRSIQRTKSGIWSSSNLMTPLIQSEKSTEEGYFGVQVKTEEPTSTVDSKPSAKEISNNIEAEPVEPPTEDDESDPESPITADMLALTLGDTSQVPAALSLLGSTTNMFDQIDLLHYLYSCHGAELYVEPLMATVGVLVEEIYKKALQLKLWGIVRQSAGLLKKVASSLTINLTDLVIRQKEVTIGSGENEIFITSPLAPEALTDIIYSRSADDVREASLVQEILTYLGSFMRADPQLFEGIMRLRTHYIIIALREEISRMKGCDEEEAVEQLTQLSPYELKSLLGTILSGPNLSSSGGESVTTESKQVGNRWRNVCVVDRSCNKSLLNISVQSAGYADGNFSRIEINENSINISNRGLNVVVVDPVEGVILETTSFDTHISENDAEDFVKLVEWLDPGTVVVISAKDDFVEHLTLNAKLAIEGLGSKHIDTIKYRDSWCLIGEKGAAKGEAVEAHKASGTGPTEVLRKVYDLSTHKATNSFKTSSHHGPSNGRWLRRRKNDGAFNRVPERFYPKVWKVLENSKGIRIGEYFLPRDPTVSEKTPEEFNFALEVEKFLDCILDPAERQIAVECLIVVYKAITNEGKAGNPGEIDLIKIMNSSIASFWDHWVQEHKADLKEILSDQKQNDLSFGANESIARRIFYDLPRTGENSAEFYLMNATQL</sequence>
<dbReference type="Gene3D" id="1.50.10.10">
    <property type="match status" value="1"/>
</dbReference>
<comment type="function">
    <text evidence="1">Phosphorylase b kinase catalyzes the phosphorylation of serine in certain substrates, including troponin I. The alpha chain may bind calmodulin.</text>
</comment>
<feature type="domain" description="GH15-like" evidence="14">
    <location>
        <begin position="12"/>
        <end position="965"/>
    </location>
</feature>
<feature type="region of interest" description="Disordered" evidence="13">
    <location>
        <begin position="705"/>
        <end position="728"/>
    </location>
</feature>
<reference evidence="17 18" key="1">
    <citation type="submission" date="2016-07" db="EMBL/GenBank/DDBJ databases">
        <title>Pervasive Adenine N6-methylation of Active Genes in Fungi.</title>
        <authorList>
            <consortium name="DOE Joint Genome Institute"/>
            <person name="Mondo S.J."/>
            <person name="Dannebaum R.O."/>
            <person name="Kuo R.C."/>
            <person name="Labutti K."/>
            <person name="Haridas S."/>
            <person name="Kuo A."/>
            <person name="Salamov A."/>
            <person name="Ahrendt S.R."/>
            <person name="Lipzen A."/>
            <person name="Sullivan W."/>
            <person name="Andreopoulos W.B."/>
            <person name="Clum A."/>
            <person name="Lindquist E."/>
            <person name="Daum C."/>
            <person name="Ramamoorthy G.K."/>
            <person name="Gryganskyi A."/>
            <person name="Culley D."/>
            <person name="Magnuson J.K."/>
            <person name="James T.Y."/>
            <person name="O'Malley M.A."/>
            <person name="Stajich J.E."/>
            <person name="Spatafora J.W."/>
            <person name="Visel A."/>
            <person name="Grigoriev I.V."/>
        </authorList>
    </citation>
    <scope>NUCLEOTIDE SEQUENCE [LARGE SCALE GENOMIC DNA]</scope>
    <source>
        <strain evidence="17 18">CBS 931.73</strain>
    </source>
</reference>
<evidence type="ECO:0000256" key="8">
    <source>
        <dbReference type="ARBA" id="ARBA00022860"/>
    </source>
</evidence>
<evidence type="ECO:0000256" key="7">
    <source>
        <dbReference type="ARBA" id="ARBA00022600"/>
    </source>
</evidence>
<feature type="domain" description="ILEI/PANDER" evidence="15">
    <location>
        <begin position="1075"/>
        <end position="1165"/>
    </location>
</feature>
<evidence type="ECO:0000256" key="3">
    <source>
        <dbReference type="ARBA" id="ARBA00005131"/>
    </source>
</evidence>
<keyword evidence="5" id="KW-1003">Cell membrane</keyword>
<proteinExistence type="inferred from homology"/>
<dbReference type="Proteomes" id="UP000193498">
    <property type="component" value="Unassembled WGS sequence"/>
</dbReference>
<dbReference type="InterPro" id="IPR008734">
    <property type="entry name" value="PHK_A/B_su"/>
</dbReference>